<dbReference type="Proteomes" id="UP001141650">
    <property type="component" value="Unassembled WGS sequence"/>
</dbReference>
<proteinExistence type="predicted"/>
<evidence type="ECO:0000313" key="3">
    <source>
        <dbReference type="EMBL" id="MCV7380034.1"/>
    </source>
</evidence>
<reference evidence="3" key="2">
    <citation type="submission" date="2020-07" db="EMBL/GenBank/DDBJ databases">
        <authorList>
            <person name="Pettersson B.M.F."/>
            <person name="Behra P.R.K."/>
            <person name="Ramesh M."/>
            <person name="Das S."/>
            <person name="Dasgupta S."/>
            <person name="Kirsebom L.A."/>
        </authorList>
    </citation>
    <scope>NUCLEOTIDE SEQUENCE</scope>
    <source>
        <strain evidence="3">CCUG 55640</strain>
    </source>
</reference>
<dbReference type="GO" id="GO:0016020">
    <property type="term" value="C:membrane"/>
    <property type="evidence" value="ECO:0007669"/>
    <property type="project" value="TreeGrafter"/>
</dbReference>
<comment type="caution">
    <text evidence="3">The sequence shown here is derived from an EMBL/GenBank/DDBJ whole genome shotgun (WGS) entry which is preliminary data.</text>
</comment>
<gene>
    <name evidence="4" type="ORF">BST11_09190</name>
    <name evidence="3" type="ORF">H7K38_15410</name>
</gene>
<dbReference type="InterPro" id="IPR050266">
    <property type="entry name" value="AB_hydrolase_sf"/>
</dbReference>
<dbReference type="Proteomes" id="UP000192319">
    <property type="component" value="Unassembled WGS sequence"/>
</dbReference>
<keyword evidence="5" id="KW-1185">Reference proteome</keyword>
<evidence type="ECO:0000313" key="6">
    <source>
        <dbReference type="Proteomes" id="UP001141650"/>
    </source>
</evidence>
<feature type="region of interest" description="Disordered" evidence="1">
    <location>
        <begin position="1"/>
        <end position="57"/>
    </location>
</feature>
<reference evidence="4 5" key="1">
    <citation type="submission" date="2017-02" db="EMBL/GenBank/DDBJ databases">
        <title>The new phylogeny of genus Mycobacterium.</title>
        <authorList>
            <person name="Tortoli E."/>
            <person name="Trovato A."/>
            <person name="Cirillo D.M."/>
        </authorList>
    </citation>
    <scope>NUCLEOTIDE SEQUENCE [LARGE SCALE GENOMIC DNA]</scope>
    <source>
        <strain evidence="4 5">DSM 45230</strain>
    </source>
</reference>
<dbReference type="Gene3D" id="3.40.50.1820">
    <property type="entry name" value="alpha/beta hydrolase"/>
    <property type="match status" value="1"/>
</dbReference>
<name>A0AA42C0D0_9MYCO</name>
<feature type="domain" description="AB hydrolase-1" evidence="2">
    <location>
        <begin position="77"/>
        <end position="327"/>
    </location>
</feature>
<protein>
    <submittedName>
        <fullName evidence="3">Alpha/beta hydrolase</fullName>
    </submittedName>
</protein>
<keyword evidence="3" id="KW-0378">Hydrolase</keyword>
<dbReference type="InterPro" id="IPR029058">
    <property type="entry name" value="AB_hydrolase_fold"/>
</dbReference>
<dbReference type="EMBL" id="MVHD01000011">
    <property type="protein sequence ID" value="OQZ91246.1"/>
    <property type="molecule type" value="Genomic_DNA"/>
</dbReference>
<dbReference type="PANTHER" id="PTHR43798">
    <property type="entry name" value="MONOACYLGLYCEROL LIPASE"/>
    <property type="match status" value="1"/>
</dbReference>
<dbReference type="GO" id="GO:0016787">
    <property type="term" value="F:hydrolase activity"/>
    <property type="evidence" value="ECO:0007669"/>
    <property type="project" value="UniProtKB-KW"/>
</dbReference>
<evidence type="ECO:0000313" key="5">
    <source>
        <dbReference type="Proteomes" id="UP000192319"/>
    </source>
</evidence>
<dbReference type="RefSeq" id="WP_158086775.1">
    <property type="nucleotide sequence ID" value="NZ_JACKVH010000015.1"/>
</dbReference>
<dbReference type="SUPFAM" id="SSF53474">
    <property type="entry name" value="alpha/beta-Hydrolases"/>
    <property type="match status" value="1"/>
</dbReference>
<sequence>MTAGHASTLAEPASGTVHLDARLTSGDKATSQRPSARRGRRRTPGTGRSLPRHRTVTTSDGVALSVRDWGPHGACHTVVLLHGFCLTKESWNIQVTDLIRHWGNNIRIISYDHRGHGASGKAPMDTYRIDRLADDLAELLVALGVTGPLTLVGHSMGGMAALAYFRRPAGKRPVEPESLVLVATAAGNLGSHGLGRLLNTPATSMLYGIVRRMPRAGTDEVVQFLARPVCAALTRHGGYGEAAPKSLVAMSAAAVDATPSTTKVGFLRGLKEYDCSQTLSSITAKTTIISGGADKLTPMWHARKLADGIRGATLIHRPTAGHTLLYEVPEVVTGAISSAIAAGGHRADFEAGDPGACAASGKPLEERVS</sequence>
<evidence type="ECO:0000259" key="2">
    <source>
        <dbReference type="Pfam" id="PF00561"/>
    </source>
</evidence>
<dbReference type="AlphaFoldDB" id="A0AA42C0D0"/>
<dbReference type="InterPro" id="IPR000073">
    <property type="entry name" value="AB_hydrolase_1"/>
</dbReference>
<evidence type="ECO:0000313" key="4">
    <source>
        <dbReference type="EMBL" id="OQZ91246.1"/>
    </source>
</evidence>
<reference evidence="3" key="3">
    <citation type="journal article" date="2022" name="BMC Genomics">
        <title>Comparative genome analysis of mycobacteria focusing on tRNA and non-coding RNA.</title>
        <authorList>
            <person name="Behra P.R.K."/>
            <person name="Pettersson B.M.F."/>
            <person name="Ramesh M."/>
            <person name="Das S."/>
            <person name="Dasgupta S."/>
            <person name="Kirsebom L.A."/>
        </authorList>
    </citation>
    <scope>NUCLEOTIDE SEQUENCE</scope>
    <source>
        <strain evidence="3">CCUG 55640</strain>
    </source>
</reference>
<accession>A0AA42C0D0</accession>
<dbReference type="Pfam" id="PF00561">
    <property type="entry name" value="Abhydrolase_1"/>
    <property type="match status" value="1"/>
</dbReference>
<organism evidence="3 6">
    <name type="scientific">Mycobacterium alsense</name>
    <dbReference type="NCBI Taxonomy" id="324058"/>
    <lineage>
        <taxon>Bacteria</taxon>
        <taxon>Bacillati</taxon>
        <taxon>Actinomycetota</taxon>
        <taxon>Actinomycetes</taxon>
        <taxon>Mycobacteriales</taxon>
        <taxon>Mycobacteriaceae</taxon>
        <taxon>Mycobacterium</taxon>
    </lineage>
</organism>
<dbReference type="PANTHER" id="PTHR43798:SF33">
    <property type="entry name" value="HYDROLASE, PUTATIVE (AFU_ORTHOLOGUE AFUA_2G14860)-RELATED"/>
    <property type="match status" value="1"/>
</dbReference>
<evidence type="ECO:0000256" key="1">
    <source>
        <dbReference type="SAM" id="MobiDB-lite"/>
    </source>
</evidence>
<dbReference type="EMBL" id="JACKVH010000015">
    <property type="protein sequence ID" value="MCV7380034.1"/>
    <property type="molecule type" value="Genomic_DNA"/>
</dbReference>